<evidence type="ECO:0000313" key="3">
    <source>
        <dbReference type="Proteomes" id="UP001162060"/>
    </source>
</evidence>
<feature type="region of interest" description="Disordered" evidence="1">
    <location>
        <begin position="65"/>
        <end position="91"/>
    </location>
</feature>
<proteinExistence type="predicted"/>
<reference evidence="2" key="1">
    <citation type="submission" date="2024-01" db="EMBL/GenBank/DDBJ databases">
        <authorList>
            <person name="Webb A."/>
        </authorList>
    </citation>
    <scope>NUCLEOTIDE SEQUENCE</scope>
    <source>
        <strain evidence="2">Pm1</strain>
    </source>
</reference>
<dbReference type="AlphaFoldDB" id="A0AAV1U5E0"/>
<evidence type="ECO:0000313" key="2">
    <source>
        <dbReference type="EMBL" id="CAK7929724.1"/>
    </source>
</evidence>
<organism evidence="2 3">
    <name type="scientific">Peronospora matthiolae</name>
    <dbReference type="NCBI Taxonomy" id="2874970"/>
    <lineage>
        <taxon>Eukaryota</taxon>
        <taxon>Sar</taxon>
        <taxon>Stramenopiles</taxon>
        <taxon>Oomycota</taxon>
        <taxon>Peronosporomycetes</taxon>
        <taxon>Peronosporales</taxon>
        <taxon>Peronosporaceae</taxon>
        <taxon>Peronospora</taxon>
    </lineage>
</organism>
<comment type="caution">
    <text evidence="2">The sequence shown here is derived from an EMBL/GenBank/DDBJ whole genome shotgun (WGS) entry which is preliminary data.</text>
</comment>
<feature type="compositionally biased region" description="Polar residues" evidence="1">
    <location>
        <begin position="18"/>
        <end position="27"/>
    </location>
</feature>
<accession>A0AAV1U5E0</accession>
<gene>
    <name evidence="2" type="ORF">PM001_LOCUS14874</name>
</gene>
<protein>
    <submittedName>
        <fullName evidence="2">Uncharacterized protein</fullName>
    </submittedName>
</protein>
<name>A0AAV1U5E0_9STRA</name>
<sequence>MDGTSVGVRVGRLHRSRFLQTRGSSEQGEGPSTPRRGDEDDAYPSHNPQILSRLYIIVLDTGEDRNLGDYPHEADEDLPSAGICVDGKRSP</sequence>
<evidence type="ECO:0000256" key="1">
    <source>
        <dbReference type="SAM" id="MobiDB-lite"/>
    </source>
</evidence>
<feature type="region of interest" description="Disordered" evidence="1">
    <location>
        <begin position="1"/>
        <end position="47"/>
    </location>
</feature>
<dbReference type="EMBL" id="CAKLBY020000153">
    <property type="protein sequence ID" value="CAK7929724.1"/>
    <property type="molecule type" value="Genomic_DNA"/>
</dbReference>
<dbReference type="Proteomes" id="UP001162060">
    <property type="component" value="Unassembled WGS sequence"/>
</dbReference>